<keyword evidence="11" id="KW-0812">Transmembrane</keyword>
<dbReference type="HOGENOM" id="CLU_022655_0_0_0"/>
<evidence type="ECO:0000256" key="1">
    <source>
        <dbReference type="ARBA" id="ARBA00012513"/>
    </source>
</evidence>
<dbReference type="SMART" id="SM00220">
    <property type="entry name" value="S_TKc"/>
    <property type="match status" value="1"/>
</dbReference>
<accession>G2LJF4</accession>
<gene>
    <name evidence="13" type="ordered locus">Cabther_A2101</name>
</gene>
<keyword evidence="11" id="KW-0472">Membrane</keyword>
<dbReference type="InterPro" id="IPR016187">
    <property type="entry name" value="CTDL_fold"/>
</dbReference>
<dbReference type="PROSITE" id="PS00107">
    <property type="entry name" value="PROTEIN_KINASE_ATP"/>
    <property type="match status" value="1"/>
</dbReference>
<dbReference type="InterPro" id="IPR051043">
    <property type="entry name" value="Sulfatase_Mod_Factor_Kinase"/>
</dbReference>
<dbReference type="Proteomes" id="UP000006791">
    <property type="component" value="Chromosome 1"/>
</dbReference>
<evidence type="ECO:0000256" key="2">
    <source>
        <dbReference type="ARBA" id="ARBA00022527"/>
    </source>
</evidence>
<feature type="region of interest" description="Disordered" evidence="10">
    <location>
        <begin position="325"/>
        <end position="348"/>
    </location>
</feature>
<dbReference type="EC" id="2.7.11.1" evidence="1"/>
<proteinExistence type="predicted"/>
<dbReference type="OrthoDB" id="127412at2"/>
<dbReference type="InterPro" id="IPR005532">
    <property type="entry name" value="SUMF_dom"/>
</dbReference>
<dbReference type="STRING" id="981222.Cabther_A2101"/>
<dbReference type="Gene3D" id="3.90.1580.10">
    <property type="entry name" value="paralog of FGE (formylglycine-generating enzyme)"/>
    <property type="match status" value="1"/>
</dbReference>
<evidence type="ECO:0000256" key="4">
    <source>
        <dbReference type="ARBA" id="ARBA00022741"/>
    </source>
</evidence>
<feature type="transmembrane region" description="Helical" evidence="11">
    <location>
        <begin position="401"/>
        <end position="424"/>
    </location>
</feature>
<dbReference type="InterPro" id="IPR011009">
    <property type="entry name" value="Kinase-like_dom_sf"/>
</dbReference>
<comment type="catalytic activity">
    <reaction evidence="8">
        <text>L-seryl-[protein] + ATP = O-phospho-L-seryl-[protein] + ADP + H(+)</text>
        <dbReference type="Rhea" id="RHEA:17989"/>
        <dbReference type="Rhea" id="RHEA-COMP:9863"/>
        <dbReference type="Rhea" id="RHEA-COMP:11604"/>
        <dbReference type="ChEBI" id="CHEBI:15378"/>
        <dbReference type="ChEBI" id="CHEBI:29999"/>
        <dbReference type="ChEBI" id="CHEBI:30616"/>
        <dbReference type="ChEBI" id="CHEBI:83421"/>
        <dbReference type="ChEBI" id="CHEBI:456216"/>
        <dbReference type="EC" id="2.7.11.1"/>
    </reaction>
</comment>
<evidence type="ECO:0000256" key="5">
    <source>
        <dbReference type="ARBA" id="ARBA00022777"/>
    </source>
</evidence>
<evidence type="ECO:0000313" key="13">
    <source>
        <dbReference type="EMBL" id="AEP12843.1"/>
    </source>
</evidence>
<evidence type="ECO:0000256" key="6">
    <source>
        <dbReference type="ARBA" id="ARBA00022840"/>
    </source>
</evidence>
<dbReference type="Gene3D" id="1.10.510.10">
    <property type="entry name" value="Transferase(Phosphotransferase) domain 1"/>
    <property type="match status" value="1"/>
</dbReference>
<name>G2LJF4_CHLTF</name>
<dbReference type="InterPro" id="IPR042095">
    <property type="entry name" value="SUMF_sf"/>
</dbReference>
<dbReference type="KEGG" id="ctm:Cabther_A2101"/>
<dbReference type="GO" id="GO:0004674">
    <property type="term" value="F:protein serine/threonine kinase activity"/>
    <property type="evidence" value="ECO:0007669"/>
    <property type="project" value="UniProtKB-KW"/>
</dbReference>
<sequence length="679" mass="74228">MKQCPACGQQYEDNVTFCPVDGKGLIPLLIDGKYRIEKKIGEGGMGQVYRAIHVEIGTPFAVKVLHAQFGEDEKAVARFRREAQAAAQIRHPNAVSVTDFGVTKDSNLVYFVMEYLEGESLGERLRETHALPMEDIHFIYSCVCSALHAAHLKGIVHRDVKPDNIFLLLDEERNIKDVKVLDFGIAKLKRQDKNTLTASGTVIGTPDYMSPEQCQGLELDARSDIYSLGVILYELFTGRVPFQSESAMTTLMAHVSQPPPPPVTINPAVPPGINRLILRTLAKQPHERPETALHLLGELEQALQEAGVQLGTASMTNLLKTQRHVGRSTVGGSKAPTTDVTEGTPTTNRTLALSGANIAVERATVESQRATGLNRKSTSEPGGETKTYVAVDGKRAVGARLWLPFAAVVGLVVVGLIAGGGWYLSRRAATAGQGATNLDSPKPPPAPPGMVYIPGGTFIMGNNASADDFEKPEHERQVAPFFMDRTEVTNEQYARFVQETGHPPPPNWKGEKTFPPGTAKLPVAEVSWDDAQAFAKWAGKRLPTEVEWEYAARGTDRRLYPWGMEFDPTKLNAGRDISQIKDQRRQVGSFPGESPFGLLDMAGNVAEWTDSGYDLYPGSQAVIKPQFQPLKIIRGGCFADDARKTMVTRRLMNERTFRDLSTGFRCAKDAPPAKAAATP</sequence>
<feature type="binding site" evidence="9">
    <location>
        <position position="63"/>
    </location>
    <ligand>
        <name>ATP</name>
        <dbReference type="ChEBI" id="CHEBI:30616"/>
    </ligand>
</feature>
<keyword evidence="14" id="KW-1185">Reference proteome</keyword>
<evidence type="ECO:0000313" key="14">
    <source>
        <dbReference type="Proteomes" id="UP000006791"/>
    </source>
</evidence>
<dbReference type="EMBL" id="CP002514">
    <property type="protein sequence ID" value="AEP12843.1"/>
    <property type="molecule type" value="Genomic_DNA"/>
</dbReference>
<dbReference type="PROSITE" id="PS50011">
    <property type="entry name" value="PROTEIN_KINASE_DOM"/>
    <property type="match status" value="1"/>
</dbReference>
<dbReference type="PANTHER" id="PTHR23150">
    <property type="entry name" value="SULFATASE MODIFYING FACTOR 1, 2"/>
    <property type="match status" value="1"/>
</dbReference>
<keyword evidence="5 13" id="KW-0418">Kinase</keyword>
<keyword evidence="2 13" id="KW-0723">Serine/threonine-protein kinase</keyword>
<dbReference type="SUPFAM" id="SSF56112">
    <property type="entry name" value="Protein kinase-like (PK-like)"/>
    <property type="match status" value="1"/>
</dbReference>
<dbReference type="FunFam" id="1.10.510.10:FF:000021">
    <property type="entry name" value="Serine/threonine protein kinase"/>
    <property type="match status" value="1"/>
</dbReference>
<dbReference type="GO" id="GO:0120147">
    <property type="term" value="F:formylglycine-generating oxidase activity"/>
    <property type="evidence" value="ECO:0007669"/>
    <property type="project" value="TreeGrafter"/>
</dbReference>
<feature type="domain" description="Protein kinase" evidence="12">
    <location>
        <begin position="34"/>
        <end position="303"/>
    </location>
</feature>
<feature type="region of interest" description="Disordered" evidence="10">
    <location>
        <begin position="365"/>
        <end position="385"/>
    </location>
</feature>
<keyword evidence="3" id="KW-0808">Transferase</keyword>
<evidence type="ECO:0000256" key="10">
    <source>
        <dbReference type="SAM" id="MobiDB-lite"/>
    </source>
</evidence>
<evidence type="ECO:0000256" key="7">
    <source>
        <dbReference type="ARBA" id="ARBA00047899"/>
    </source>
</evidence>
<feature type="compositionally biased region" description="Polar residues" evidence="10">
    <location>
        <begin position="365"/>
        <end position="380"/>
    </location>
</feature>
<dbReference type="PROSITE" id="PS00108">
    <property type="entry name" value="PROTEIN_KINASE_ST"/>
    <property type="match status" value="1"/>
</dbReference>
<reference evidence="13 14" key="1">
    <citation type="journal article" date="2012" name="Environ. Microbiol.">
        <title>Complete genome of Candidatus Chloracidobacterium thermophilum, a chlorophyll-based photoheterotroph belonging to the phylum Acidobacteria.</title>
        <authorList>
            <person name="Garcia Costas A.M."/>
            <person name="Liu Z."/>
            <person name="Tomsho L.P."/>
            <person name="Schuster S.C."/>
            <person name="Ward D.M."/>
            <person name="Bryant D.A."/>
        </authorList>
    </citation>
    <scope>NUCLEOTIDE SEQUENCE [LARGE SCALE GENOMIC DNA]</scope>
    <source>
        <strain evidence="13 14">B</strain>
    </source>
</reference>
<dbReference type="InterPro" id="IPR008271">
    <property type="entry name" value="Ser/Thr_kinase_AS"/>
</dbReference>
<organism evidence="13 14">
    <name type="scientific">Chloracidobacterium thermophilum (strain B)</name>
    <dbReference type="NCBI Taxonomy" id="981222"/>
    <lineage>
        <taxon>Bacteria</taxon>
        <taxon>Pseudomonadati</taxon>
        <taxon>Acidobacteriota</taxon>
        <taxon>Terriglobia</taxon>
        <taxon>Terriglobales</taxon>
        <taxon>Acidobacteriaceae</taxon>
        <taxon>Chloracidobacterium</taxon>
    </lineage>
</organism>
<dbReference type="InterPro" id="IPR000719">
    <property type="entry name" value="Prot_kinase_dom"/>
</dbReference>
<evidence type="ECO:0000259" key="12">
    <source>
        <dbReference type="PROSITE" id="PS50011"/>
    </source>
</evidence>
<dbReference type="Gene3D" id="3.30.200.20">
    <property type="entry name" value="Phosphorylase Kinase, domain 1"/>
    <property type="match status" value="1"/>
</dbReference>
<evidence type="ECO:0000256" key="11">
    <source>
        <dbReference type="SAM" id="Phobius"/>
    </source>
</evidence>
<keyword evidence="4 9" id="KW-0547">Nucleotide-binding</keyword>
<evidence type="ECO:0000256" key="8">
    <source>
        <dbReference type="ARBA" id="ARBA00048679"/>
    </source>
</evidence>
<dbReference type="InterPro" id="IPR017441">
    <property type="entry name" value="Protein_kinase_ATP_BS"/>
</dbReference>
<protein>
    <recommendedName>
        <fullName evidence="1">non-specific serine/threonine protein kinase</fullName>
        <ecNumber evidence="1">2.7.11.1</ecNumber>
    </recommendedName>
</protein>
<dbReference type="FunFam" id="3.30.200.20:FF:000035">
    <property type="entry name" value="Serine/threonine protein kinase Stk1"/>
    <property type="match status" value="1"/>
</dbReference>
<evidence type="ECO:0000256" key="3">
    <source>
        <dbReference type="ARBA" id="ARBA00022679"/>
    </source>
</evidence>
<dbReference type="Pfam" id="PF03781">
    <property type="entry name" value="FGE-sulfatase"/>
    <property type="match status" value="1"/>
</dbReference>
<dbReference type="PANTHER" id="PTHR23150:SF19">
    <property type="entry name" value="FORMYLGLYCINE-GENERATING ENZYME"/>
    <property type="match status" value="1"/>
</dbReference>
<dbReference type="AlphaFoldDB" id="G2LJF4"/>
<keyword evidence="6 9" id="KW-0067">ATP-binding</keyword>
<comment type="catalytic activity">
    <reaction evidence="7">
        <text>L-threonyl-[protein] + ATP = O-phospho-L-threonyl-[protein] + ADP + H(+)</text>
        <dbReference type="Rhea" id="RHEA:46608"/>
        <dbReference type="Rhea" id="RHEA-COMP:11060"/>
        <dbReference type="Rhea" id="RHEA-COMP:11605"/>
        <dbReference type="ChEBI" id="CHEBI:15378"/>
        <dbReference type="ChEBI" id="CHEBI:30013"/>
        <dbReference type="ChEBI" id="CHEBI:30616"/>
        <dbReference type="ChEBI" id="CHEBI:61977"/>
        <dbReference type="ChEBI" id="CHEBI:456216"/>
        <dbReference type="EC" id="2.7.11.1"/>
    </reaction>
</comment>
<dbReference type="RefSeq" id="WP_014100580.1">
    <property type="nucleotide sequence ID" value="NC_016024.1"/>
</dbReference>
<dbReference type="Pfam" id="PF00069">
    <property type="entry name" value="Pkinase"/>
    <property type="match status" value="1"/>
</dbReference>
<evidence type="ECO:0000256" key="9">
    <source>
        <dbReference type="PROSITE-ProRule" id="PRU10141"/>
    </source>
</evidence>
<keyword evidence="11" id="KW-1133">Transmembrane helix</keyword>
<dbReference type="GO" id="GO:0005524">
    <property type="term" value="F:ATP binding"/>
    <property type="evidence" value="ECO:0007669"/>
    <property type="project" value="UniProtKB-UniRule"/>
</dbReference>
<dbReference type="SUPFAM" id="SSF56436">
    <property type="entry name" value="C-type lectin-like"/>
    <property type="match status" value="1"/>
</dbReference>
<feature type="compositionally biased region" description="Low complexity" evidence="10">
    <location>
        <begin position="337"/>
        <end position="347"/>
    </location>
</feature>
<dbReference type="CDD" id="cd14014">
    <property type="entry name" value="STKc_PknB_like"/>
    <property type="match status" value="1"/>
</dbReference>